<evidence type="ECO:0000313" key="7">
    <source>
        <dbReference type="Proteomes" id="UP000294933"/>
    </source>
</evidence>
<dbReference type="Gene3D" id="3.30.70.870">
    <property type="entry name" value="Elongation Factor G (Translational Gtpase), domain 3"/>
    <property type="match status" value="1"/>
</dbReference>
<dbReference type="SMART" id="SM00838">
    <property type="entry name" value="EFG_C"/>
    <property type="match status" value="1"/>
</dbReference>
<dbReference type="AlphaFoldDB" id="A0A4R5XEE3"/>
<dbReference type="GO" id="GO:0005759">
    <property type="term" value="C:mitochondrial matrix"/>
    <property type="evidence" value="ECO:0007669"/>
    <property type="project" value="UniProtKB-ARBA"/>
</dbReference>
<dbReference type="Pfam" id="PF22042">
    <property type="entry name" value="EF-G_D2"/>
    <property type="match status" value="1"/>
</dbReference>
<keyword evidence="1" id="KW-0547">Nucleotide-binding</keyword>
<name>A0A4R5XEE3_9AGAM</name>
<dbReference type="Pfam" id="PF14492">
    <property type="entry name" value="EFG_III"/>
    <property type="match status" value="1"/>
</dbReference>
<dbReference type="GO" id="GO:0003924">
    <property type="term" value="F:GTPase activity"/>
    <property type="evidence" value="ECO:0007669"/>
    <property type="project" value="InterPro"/>
</dbReference>
<dbReference type="InterPro" id="IPR000795">
    <property type="entry name" value="T_Tr_GTP-bd_dom"/>
</dbReference>
<dbReference type="InterPro" id="IPR005225">
    <property type="entry name" value="Small_GTP-bd"/>
</dbReference>
<proteinExistence type="predicted"/>
<dbReference type="PROSITE" id="PS51722">
    <property type="entry name" value="G_TR_2"/>
    <property type="match status" value="1"/>
</dbReference>
<accession>A0A4R5XEE3</accession>
<keyword evidence="6" id="KW-0251">Elongation factor</keyword>
<sequence length="800" mass="88182">MACNLHRLLRAWSRQQPRCQGSHPRRYLAVQSAQPQDPNDIRNIALVAHIDSGKTTLTESILHTSNYISTPGSVDTGSTTTDFLPAERERGITIQSASIPVKWKRWNYNLIDTPGHADFGMEVESASRVVDGAVVLIDSVEGVEAQTKGVWEQLNRYNVPTRLLFLNKLDRPGASFHSSLLSVLGNRLHPKPMPITLPVASFNPKDYGAAEPGLQGIVDLVKWETWRWHVDGTYDRLRLPRSAEDFENDSFFPSSHPLRTHLLPARVALLENLSMFSEDLMEKILALPAGNSSYLNIEDEVIISSLRSSVLRNEILPVLCGSALKHMGTDIALDYVGHLLASPKDMTDVVAVGQSILQVLAWKVCWDKRKGWMTFVRIYGGTLSRQSSLYNKTRKQRERISKLLLLYASQSEEVDFLSFGSVGVILGLRHTRTGDTLVSGHAVNSDLPEGAHVLRDITPPPAVVSASVIAQSLTELQPVEDALFALARTDPSLRVESLEGQLLIHGLGTLHLEIVEGRLRDEWGVQFQTGPRRVTYRETFAGDDMKFTSHWNTDHHGKLLTVALSLELRALRVGEVGDPQWDGNWVVDDEGKTLAAPASWNDQRSPWAYIAQGLASTLSNSPTSSLPLSAMRVAVLSFNVPDGAHPSILAGASSVILRRTLSDVGMGPIMEPFVRLKVDVTEDHFGRVIKDLTEHGGELLNLASQESLTLDDDALPFSNDGVYIPPAWLSPSSIATSSAVTMSNLKRTIYALAPLGKMLDFSNRLRAISGGHGTFEMFNAGFRPVSEPRKLEILKEIGRA</sequence>
<gene>
    <name evidence="6" type="ORF">BD410DRAFT_24296</name>
</gene>
<dbReference type="GO" id="GO:0005525">
    <property type="term" value="F:GTP binding"/>
    <property type="evidence" value="ECO:0007669"/>
    <property type="project" value="UniProtKB-KW"/>
</dbReference>
<dbReference type="Pfam" id="PF00009">
    <property type="entry name" value="GTP_EFTU"/>
    <property type="match status" value="1"/>
</dbReference>
<dbReference type="InterPro" id="IPR031157">
    <property type="entry name" value="G_TR_CS"/>
</dbReference>
<feature type="domain" description="Tr-type G" evidence="5">
    <location>
        <begin position="39"/>
        <end position="344"/>
    </location>
</feature>
<keyword evidence="2" id="KW-0648">Protein biosynthesis</keyword>
<dbReference type="InterPro" id="IPR000640">
    <property type="entry name" value="EFG_V-like"/>
</dbReference>
<keyword evidence="4" id="KW-0342">GTP-binding</keyword>
<dbReference type="SUPFAM" id="SSF54980">
    <property type="entry name" value="EF-G C-terminal domain-like"/>
    <property type="match status" value="2"/>
</dbReference>
<dbReference type="GO" id="GO:0032543">
    <property type="term" value="P:mitochondrial translation"/>
    <property type="evidence" value="ECO:0007669"/>
    <property type="project" value="TreeGrafter"/>
</dbReference>
<dbReference type="Gene3D" id="3.30.70.240">
    <property type="match status" value="1"/>
</dbReference>
<evidence type="ECO:0000256" key="2">
    <source>
        <dbReference type="ARBA" id="ARBA00022917"/>
    </source>
</evidence>
<dbReference type="EMBL" id="ML170156">
    <property type="protein sequence ID" value="TDL29474.1"/>
    <property type="molecule type" value="Genomic_DNA"/>
</dbReference>
<protein>
    <submittedName>
        <fullName evidence="6">Translation elongation factor 2</fullName>
    </submittedName>
</protein>
<dbReference type="GO" id="GO:0003746">
    <property type="term" value="F:translation elongation factor activity"/>
    <property type="evidence" value="ECO:0007669"/>
    <property type="project" value="UniProtKB-KW"/>
</dbReference>
<evidence type="ECO:0000256" key="3">
    <source>
        <dbReference type="ARBA" id="ARBA00023128"/>
    </source>
</evidence>
<dbReference type="InterPro" id="IPR009000">
    <property type="entry name" value="Transl_B-barrel_sf"/>
</dbReference>
<evidence type="ECO:0000256" key="4">
    <source>
        <dbReference type="ARBA" id="ARBA00023134"/>
    </source>
</evidence>
<dbReference type="Gene3D" id="3.40.50.300">
    <property type="entry name" value="P-loop containing nucleotide triphosphate hydrolases"/>
    <property type="match status" value="1"/>
</dbReference>
<dbReference type="InterPro" id="IPR027417">
    <property type="entry name" value="P-loop_NTPase"/>
</dbReference>
<dbReference type="OrthoDB" id="198619at2759"/>
<dbReference type="STRING" id="50990.A0A4R5XEE3"/>
<dbReference type="FunFam" id="3.40.50.300:FF:000514">
    <property type="entry name" value="Ribosome-releasing factor 2, mitochondrial"/>
    <property type="match status" value="1"/>
</dbReference>
<dbReference type="SUPFAM" id="SSF52540">
    <property type="entry name" value="P-loop containing nucleoside triphosphate hydrolases"/>
    <property type="match status" value="1"/>
</dbReference>
<dbReference type="VEuPathDB" id="FungiDB:BD410DRAFT_24296"/>
<dbReference type="SUPFAM" id="SSF50447">
    <property type="entry name" value="Translation proteins"/>
    <property type="match status" value="1"/>
</dbReference>
<dbReference type="PRINTS" id="PR00315">
    <property type="entry name" value="ELONGATNFCT"/>
</dbReference>
<evidence type="ECO:0000259" key="5">
    <source>
        <dbReference type="PROSITE" id="PS51722"/>
    </source>
</evidence>
<keyword evidence="7" id="KW-1185">Reference proteome</keyword>
<evidence type="ECO:0000313" key="6">
    <source>
        <dbReference type="EMBL" id="TDL29474.1"/>
    </source>
</evidence>
<dbReference type="Gene3D" id="2.40.30.10">
    <property type="entry name" value="Translation factors"/>
    <property type="match status" value="1"/>
</dbReference>
<organism evidence="6 7">
    <name type="scientific">Rickenella mellea</name>
    <dbReference type="NCBI Taxonomy" id="50990"/>
    <lineage>
        <taxon>Eukaryota</taxon>
        <taxon>Fungi</taxon>
        <taxon>Dikarya</taxon>
        <taxon>Basidiomycota</taxon>
        <taxon>Agaricomycotina</taxon>
        <taxon>Agaricomycetes</taxon>
        <taxon>Hymenochaetales</taxon>
        <taxon>Rickenellaceae</taxon>
        <taxon>Rickenella</taxon>
    </lineage>
</organism>
<dbReference type="NCBIfam" id="TIGR00231">
    <property type="entry name" value="small_GTP"/>
    <property type="match status" value="1"/>
</dbReference>
<keyword evidence="3" id="KW-0496">Mitochondrion</keyword>
<dbReference type="PANTHER" id="PTHR43261:SF1">
    <property type="entry name" value="RIBOSOME-RELEASING FACTOR 2, MITOCHONDRIAL"/>
    <property type="match status" value="1"/>
</dbReference>
<evidence type="ECO:0000256" key="1">
    <source>
        <dbReference type="ARBA" id="ARBA00022741"/>
    </source>
</evidence>
<dbReference type="GO" id="GO:0032790">
    <property type="term" value="P:ribosome disassembly"/>
    <property type="evidence" value="ECO:0007669"/>
    <property type="project" value="TreeGrafter"/>
</dbReference>
<dbReference type="InterPro" id="IPR053905">
    <property type="entry name" value="EF-G-like_DII"/>
</dbReference>
<reference evidence="6 7" key="1">
    <citation type="submission" date="2018-06" db="EMBL/GenBank/DDBJ databases">
        <title>A transcriptomic atlas of mushroom development highlights an independent origin of complex multicellularity.</title>
        <authorList>
            <consortium name="DOE Joint Genome Institute"/>
            <person name="Krizsan K."/>
            <person name="Almasi E."/>
            <person name="Merenyi Z."/>
            <person name="Sahu N."/>
            <person name="Viragh M."/>
            <person name="Koszo T."/>
            <person name="Mondo S."/>
            <person name="Kiss B."/>
            <person name="Balint B."/>
            <person name="Kues U."/>
            <person name="Barry K."/>
            <person name="Hegedus J.C."/>
            <person name="Henrissat B."/>
            <person name="Johnson J."/>
            <person name="Lipzen A."/>
            <person name="Ohm R."/>
            <person name="Nagy I."/>
            <person name="Pangilinan J."/>
            <person name="Yan J."/>
            <person name="Xiong Y."/>
            <person name="Grigoriev I.V."/>
            <person name="Hibbett D.S."/>
            <person name="Nagy L.G."/>
        </authorList>
    </citation>
    <scope>NUCLEOTIDE SEQUENCE [LARGE SCALE GENOMIC DNA]</scope>
    <source>
        <strain evidence="6 7">SZMC22713</strain>
    </source>
</reference>
<dbReference type="PANTHER" id="PTHR43261">
    <property type="entry name" value="TRANSLATION ELONGATION FACTOR G-RELATED"/>
    <property type="match status" value="1"/>
</dbReference>
<dbReference type="PROSITE" id="PS00301">
    <property type="entry name" value="G_TR_1"/>
    <property type="match status" value="1"/>
</dbReference>
<dbReference type="Proteomes" id="UP000294933">
    <property type="component" value="Unassembled WGS sequence"/>
</dbReference>
<dbReference type="InterPro" id="IPR041095">
    <property type="entry name" value="EFG_II"/>
</dbReference>
<dbReference type="InterPro" id="IPR035647">
    <property type="entry name" value="EFG_III/V"/>
</dbReference>